<name>A0ABQ8T5P3_PERAM</name>
<dbReference type="InterPro" id="IPR036397">
    <property type="entry name" value="RNaseH_sf"/>
</dbReference>
<proteinExistence type="predicted"/>
<evidence type="ECO:0000313" key="3">
    <source>
        <dbReference type="EMBL" id="KAJ4441202.1"/>
    </source>
</evidence>
<feature type="domain" description="Tc1-like transposase DDE" evidence="2">
    <location>
        <begin position="181"/>
        <end position="308"/>
    </location>
</feature>
<accession>A0ABQ8T5P3</accession>
<dbReference type="Proteomes" id="UP001148838">
    <property type="component" value="Unassembled WGS sequence"/>
</dbReference>
<reference evidence="3 4" key="1">
    <citation type="journal article" date="2022" name="Allergy">
        <title>Genome assembly and annotation of Periplaneta americana reveal a comprehensive cockroach allergen profile.</title>
        <authorList>
            <person name="Wang L."/>
            <person name="Xiong Q."/>
            <person name="Saelim N."/>
            <person name="Wang L."/>
            <person name="Nong W."/>
            <person name="Wan A.T."/>
            <person name="Shi M."/>
            <person name="Liu X."/>
            <person name="Cao Q."/>
            <person name="Hui J.H.L."/>
            <person name="Sookrung N."/>
            <person name="Leung T.F."/>
            <person name="Tungtrongchitr A."/>
            <person name="Tsui S.K.W."/>
        </authorList>
    </citation>
    <scope>NUCLEOTIDE SEQUENCE [LARGE SCALE GENOMIC DNA]</scope>
    <source>
        <strain evidence="3">PWHHKU_190912</strain>
    </source>
</reference>
<gene>
    <name evidence="3" type="ORF">ANN_11053</name>
</gene>
<dbReference type="Gene3D" id="1.10.10.10">
    <property type="entry name" value="Winged helix-like DNA-binding domain superfamily/Winged helix DNA-binding domain"/>
    <property type="match status" value="1"/>
</dbReference>
<dbReference type="SUPFAM" id="SSF46689">
    <property type="entry name" value="Homeodomain-like"/>
    <property type="match status" value="1"/>
</dbReference>
<dbReference type="PANTHER" id="PTHR46068:SF1">
    <property type="entry name" value="TRANSPOSASE IS30-LIKE HTH DOMAIN-CONTAINING PROTEIN"/>
    <property type="match status" value="1"/>
</dbReference>
<dbReference type="Gene3D" id="3.30.420.10">
    <property type="entry name" value="Ribonuclease H-like superfamily/Ribonuclease H"/>
    <property type="match status" value="1"/>
</dbReference>
<dbReference type="InterPro" id="IPR036388">
    <property type="entry name" value="WH-like_DNA-bd_sf"/>
</dbReference>
<organism evidence="3 4">
    <name type="scientific">Periplaneta americana</name>
    <name type="common">American cockroach</name>
    <name type="synonym">Blatta americana</name>
    <dbReference type="NCBI Taxonomy" id="6978"/>
    <lineage>
        <taxon>Eukaryota</taxon>
        <taxon>Metazoa</taxon>
        <taxon>Ecdysozoa</taxon>
        <taxon>Arthropoda</taxon>
        <taxon>Hexapoda</taxon>
        <taxon>Insecta</taxon>
        <taxon>Pterygota</taxon>
        <taxon>Neoptera</taxon>
        <taxon>Polyneoptera</taxon>
        <taxon>Dictyoptera</taxon>
        <taxon>Blattodea</taxon>
        <taxon>Blattoidea</taxon>
        <taxon>Blattidae</taxon>
        <taxon>Blattinae</taxon>
        <taxon>Periplaneta</taxon>
    </lineage>
</organism>
<protein>
    <recommendedName>
        <fullName evidence="2">Tc1-like transposase DDE domain-containing protein</fullName>
    </recommendedName>
</protein>
<sequence>MEWGDYENRVAVIALHKIGKSSSEIFQTLKRLKISRMFVHQTIQRFTETGSVKDRPREGRPRTVWTAAAQKTVAARIRRNPVRKQSVLAQELNMSQRSMSRLLSEDLGLRAYRRSTGHYLDARLKKQRVLKCRRLLQRYVNNGHRRILFTDEKIFTIEESFNRQNDRVYASCSREAREKAPKVQRGHHPSSVMVWWGMSYSGATQLHFCEKGVKTSAKVYENTVLEPIVEDLNQTLFRNQNWSFQQDSAPAHKARSTQEWLECHVPDFISTADWPSSSPDLNPLDYKLWSVLEGIVCKKRHPTIESLKRSLLAAVANFPMETMRAAIDEWPEGLRACVSAKGGHFEN</sequence>
<keyword evidence="4" id="KW-1185">Reference proteome</keyword>
<evidence type="ECO:0000259" key="2">
    <source>
        <dbReference type="Pfam" id="PF13358"/>
    </source>
</evidence>
<dbReference type="EMBL" id="JAJSOF020000015">
    <property type="protein sequence ID" value="KAJ4441202.1"/>
    <property type="molecule type" value="Genomic_DNA"/>
</dbReference>
<comment type="caution">
    <text evidence="3">The sequence shown here is derived from an EMBL/GenBank/DDBJ whole genome shotgun (WGS) entry which is preliminary data.</text>
</comment>
<dbReference type="InterPro" id="IPR038717">
    <property type="entry name" value="Tc1-like_DDE_dom"/>
</dbReference>
<dbReference type="Pfam" id="PF13358">
    <property type="entry name" value="DDE_3"/>
    <property type="match status" value="1"/>
</dbReference>
<dbReference type="InterPro" id="IPR009057">
    <property type="entry name" value="Homeodomain-like_sf"/>
</dbReference>
<dbReference type="PANTHER" id="PTHR46068">
    <property type="entry name" value="PROTEIN CBG27172"/>
    <property type="match status" value="1"/>
</dbReference>
<comment type="subcellular location">
    <subcellularLocation>
        <location evidence="1">Nucleus</location>
    </subcellularLocation>
</comment>
<evidence type="ECO:0000313" key="4">
    <source>
        <dbReference type="Proteomes" id="UP001148838"/>
    </source>
</evidence>
<evidence type="ECO:0000256" key="1">
    <source>
        <dbReference type="ARBA" id="ARBA00004123"/>
    </source>
</evidence>